<keyword evidence="3" id="KW-1185">Reference proteome</keyword>
<sequence length="100" mass="10703">MALFSDTFSVPHAQGSLQIIQYSGSPKPKQTSLRNPSKALSNKHSLKSNTQLENKEDLVPTSDEVEVTDLTYLVREGNSEISGSRGGGAGDASSYDDFAP</sequence>
<evidence type="ECO:0000313" key="3">
    <source>
        <dbReference type="Proteomes" id="UP000016936"/>
    </source>
</evidence>
<dbReference type="STRING" id="701091.M2U6Z9"/>
<evidence type="ECO:0000313" key="2">
    <source>
        <dbReference type="EMBL" id="EMD89526.1"/>
    </source>
</evidence>
<proteinExistence type="predicted"/>
<dbReference type="HOGENOM" id="CLU_2305802_0_0_1"/>
<feature type="compositionally biased region" description="Low complexity" evidence="1">
    <location>
        <begin position="91"/>
        <end position="100"/>
    </location>
</feature>
<dbReference type="AlphaFoldDB" id="M2U6Z9"/>
<gene>
    <name evidence="2" type="ORF">COCHEDRAFT_1205614</name>
</gene>
<dbReference type="EMBL" id="KB445579">
    <property type="protein sequence ID" value="EMD89526.1"/>
    <property type="molecule type" value="Genomic_DNA"/>
</dbReference>
<feature type="compositionally biased region" description="Polar residues" evidence="1">
    <location>
        <begin position="22"/>
        <end position="52"/>
    </location>
</feature>
<reference evidence="3" key="2">
    <citation type="journal article" date="2013" name="PLoS Genet.">
        <title>Comparative genome structure, secondary metabolite, and effector coding capacity across Cochliobolus pathogens.</title>
        <authorList>
            <person name="Condon B.J."/>
            <person name="Leng Y."/>
            <person name="Wu D."/>
            <person name="Bushley K.E."/>
            <person name="Ohm R.A."/>
            <person name="Otillar R."/>
            <person name="Martin J."/>
            <person name="Schackwitz W."/>
            <person name="Grimwood J."/>
            <person name="MohdZainudin N."/>
            <person name="Xue C."/>
            <person name="Wang R."/>
            <person name="Manning V.A."/>
            <person name="Dhillon B."/>
            <person name="Tu Z.J."/>
            <person name="Steffenson B.J."/>
            <person name="Salamov A."/>
            <person name="Sun H."/>
            <person name="Lowry S."/>
            <person name="LaButti K."/>
            <person name="Han J."/>
            <person name="Copeland A."/>
            <person name="Lindquist E."/>
            <person name="Barry K."/>
            <person name="Schmutz J."/>
            <person name="Baker S.E."/>
            <person name="Ciuffetti L.M."/>
            <person name="Grigoriev I.V."/>
            <person name="Zhong S."/>
            <person name="Turgeon B.G."/>
        </authorList>
    </citation>
    <scope>NUCLEOTIDE SEQUENCE [LARGE SCALE GENOMIC DNA]</scope>
    <source>
        <strain evidence="3">C5 / ATCC 48332 / race O</strain>
    </source>
</reference>
<dbReference type="Proteomes" id="UP000016936">
    <property type="component" value="Unassembled WGS sequence"/>
</dbReference>
<feature type="region of interest" description="Disordered" evidence="1">
    <location>
        <begin position="22"/>
        <end position="63"/>
    </location>
</feature>
<evidence type="ECO:0000256" key="1">
    <source>
        <dbReference type="SAM" id="MobiDB-lite"/>
    </source>
</evidence>
<name>M2U6Z9_COCH5</name>
<protein>
    <submittedName>
        <fullName evidence="2">Uncharacterized protein</fullName>
    </submittedName>
</protein>
<organism evidence="2 3">
    <name type="scientific">Cochliobolus heterostrophus (strain C5 / ATCC 48332 / race O)</name>
    <name type="common">Southern corn leaf blight fungus</name>
    <name type="synonym">Bipolaris maydis</name>
    <dbReference type="NCBI Taxonomy" id="701091"/>
    <lineage>
        <taxon>Eukaryota</taxon>
        <taxon>Fungi</taxon>
        <taxon>Dikarya</taxon>
        <taxon>Ascomycota</taxon>
        <taxon>Pezizomycotina</taxon>
        <taxon>Dothideomycetes</taxon>
        <taxon>Pleosporomycetidae</taxon>
        <taxon>Pleosporales</taxon>
        <taxon>Pleosporineae</taxon>
        <taxon>Pleosporaceae</taxon>
        <taxon>Bipolaris</taxon>
    </lineage>
</organism>
<reference evidence="2 3" key="1">
    <citation type="journal article" date="2012" name="PLoS Pathog.">
        <title>Diverse lifestyles and strategies of plant pathogenesis encoded in the genomes of eighteen Dothideomycetes fungi.</title>
        <authorList>
            <person name="Ohm R.A."/>
            <person name="Feau N."/>
            <person name="Henrissat B."/>
            <person name="Schoch C.L."/>
            <person name="Horwitz B.A."/>
            <person name="Barry K.W."/>
            <person name="Condon B.J."/>
            <person name="Copeland A.C."/>
            <person name="Dhillon B."/>
            <person name="Glaser F."/>
            <person name="Hesse C.N."/>
            <person name="Kosti I."/>
            <person name="LaButti K."/>
            <person name="Lindquist E.A."/>
            <person name="Lucas S."/>
            <person name="Salamov A.A."/>
            <person name="Bradshaw R.E."/>
            <person name="Ciuffetti L."/>
            <person name="Hamelin R.C."/>
            <person name="Kema G.H.J."/>
            <person name="Lawrence C."/>
            <person name="Scott J.A."/>
            <person name="Spatafora J.W."/>
            <person name="Turgeon B.G."/>
            <person name="de Wit P.J.G.M."/>
            <person name="Zhong S."/>
            <person name="Goodwin S.B."/>
            <person name="Grigoriev I.V."/>
        </authorList>
    </citation>
    <scope>NUCLEOTIDE SEQUENCE [LARGE SCALE GENOMIC DNA]</scope>
    <source>
        <strain evidence="3">C5 / ATCC 48332 / race O</strain>
    </source>
</reference>
<dbReference type="OrthoDB" id="3694450at2759"/>
<feature type="region of interest" description="Disordered" evidence="1">
    <location>
        <begin position="75"/>
        <end position="100"/>
    </location>
</feature>
<accession>M2U6Z9</accession>